<protein>
    <submittedName>
        <fullName evidence="2">Uncharacterized protein</fullName>
    </submittedName>
</protein>
<comment type="caution">
    <text evidence="2">The sequence shown here is derived from an EMBL/GenBank/DDBJ whole genome shotgun (WGS) entry which is preliminary data.</text>
</comment>
<evidence type="ECO:0000256" key="1">
    <source>
        <dbReference type="SAM" id="Phobius"/>
    </source>
</evidence>
<dbReference type="EMBL" id="DTIN01000014">
    <property type="protein sequence ID" value="HFX13538.1"/>
    <property type="molecule type" value="Genomic_DNA"/>
</dbReference>
<name>A0A7C3RID1_DICTH</name>
<feature type="transmembrane region" description="Helical" evidence="1">
    <location>
        <begin position="32"/>
        <end position="55"/>
    </location>
</feature>
<proteinExistence type="predicted"/>
<keyword evidence="1" id="KW-1133">Transmembrane helix</keyword>
<feature type="transmembrane region" description="Helical" evidence="1">
    <location>
        <begin position="6"/>
        <end position="25"/>
    </location>
</feature>
<feature type="transmembrane region" description="Helical" evidence="1">
    <location>
        <begin position="121"/>
        <end position="139"/>
    </location>
</feature>
<feature type="transmembrane region" description="Helical" evidence="1">
    <location>
        <begin position="92"/>
        <end position="109"/>
    </location>
</feature>
<reference evidence="2" key="1">
    <citation type="journal article" date="2020" name="mSystems">
        <title>Genome- and Community-Level Interaction Insights into Carbon Utilization and Element Cycling Functions of Hydrothermarchaeota in Hydrothermal Sediment.</title>
        <authorList>
            <person name="Zhou Z."/>
            <person name="Liu Y."/>
            <person name="Xu W."/>
            <person name="Pan J."/>
            <person name="Luo Z.H."/>
            <person name="Li M."/>
        </authorList>
    </citation>
    <scope>NUCLEOTIDE SEQUENCE [LARGE SCALE GENOMIC DNA]</scope>
    <source>
        <strain evidence="2">SpSt-81</strain>
    </source>
</reference>
<gene>
    <name evidence="2" type="ORF">ENW00_05150</name>
</gene>
<keyword evidence="1" id="KW-0472">Membrane</keyword>
<dbReference type="AlphaFoldDB" id="A0A7C3RID1"/>
<sequence>MSEILIFLSSLILAFLQTKVFFLGFHPDLVLVFFVFLLFKSLYFQGISIILSFSLKIFSTIPFYLFLIYWVIIEVIIKMWKKSFISIHKSSAFFLIIGLSTFSFLFWNFGYNFSLNYVIDLLRYISSNLVFFIPFYFFIPEIYSTEKE</sequence>
<keyword evidence="1" id="KW-0812">Transmembrane</keyword>
<feature type="transmembrane region" description="Helical" evidence="1">
    <location>
        <begin position="61"/>
        <end position="80"/>
    </location>
</feature>
<evidence type="ECO:0000313" key="2">
    <source>
        <dbReference type="EMBL" id="HFX13538.1"/>
    </source>
</evidence>
<organism evidence="2">
    <name type="scientific">Dictyoglomus thermophilum</name>
    <dbReference type="NCBI Taxonomy" id="14"/>
    <lineage>
        <taxon>Bacteria</taxon>
        <taxon>Pseudomonadati</taxon>
        <taxon>Dictyoglomota</taxon>
        <taxon>Dictyoglomia</taxon>
        <taxon>Dictyoglomales</taxon>
        <taxon>Dictyoglomaceae</taxon>
        <taxon>Dictyoglomus</taxon>
    </lineage>
</organism>
<accession>A0A7C3RID1</accession>